<evidence type="ECO:0000256" key="1">
    <source>
        <dbReference type="ARBA" id="ARBA00022908"/>
    </source>
</evidence>
<evidence type="ECO:0000256" key="4">
    <source>
        <dbReference type="PROSITE-ProRule" id="PRU01248"/>
    </source>
</evidence>
<dbReference type="InterPro" id="IPR013762">
    <property type="entry name" value="Integrase-like_cat_sf"/>
</dbReference>
<comment type="caution">
    <text evidence="7">The sequence shown here is derived from an EMBL/GenBank/DDBJ whole genome shotgun (WGS) entry which is preliminary data.</text>
</comment>
<dbReference type="InterPro" id="IPR002104">
    <property type="entry name" value="Integrase_catalytic"/>
</dbReference>
<feature type="domain" description="Tyr recombinase" evidence="5">
    <location>
        <begin position="197"/>
        <end position="407"/>
    </location>
</feature>
<dbReference type="InterPro" id="IPR050090">
    <property type="entry name" value="Tyrosine_recombinase_XerCD"/>
</dbReference>
<dbReference type="Gene3D" id="1.10.150.130">
    <property type="match status" value="1"/>
</dbReference>
<dbReference type="Pfam" id="PF00589">
    <property type="entry name" value="Phage_integrase"/>
    <property type="match status" value="1"/>
</dbReference>
<proteinExistence type="predicted"/>
<keyword evidence="3" id="KW-0233">DNA recombination</keyword>
<evidence type="ECO:0000256" key="3">
    <source>
        <dbReference type="ARBA" id="ARBA00023172"/>
    </source>
</evidence>
<dbReference type="PANTHER" id="PTHR30349:SF36">
    <property type="entry name" value="PROPHAGE INTEGRASE INTR-RELATED"/>
    <property type="match status" value="1"/>
</dbReference>
<feature type="domain" description="Core-binding (CB)" evidence="6">
    <location>
        <begin position="81"/>
        <end position="176"/>
    </location>
</feature>
<keyword evidence="8" id="KW-1185">Reference proteome</keyword>
<evidence type="ECO:0000256" key="2">
    <source>
        <dbReference type="ARBA" id="ARBA00023125"/>
    </source>
</evidence>
<evidence type="ECO:0000259" key="5">
    <source>
        <dbReference type="PROSITE" id="PS51898"/>
    </source>
</evidence>
<dbReference type="PROSITE" id="PS51898">
    <property type="entry name" value="TYR_RECOMBINASE"/>
    <property type="match status" value="1"/>
</dbReference>
<dbReference type="CDD" id="cd01189">
    <property type="entry name" value="INT_ICEBs1_C_like"/>
    <property type="match status" value="1"/>
</dbReference>
<accession>A0ABX3UVS5</accession>
<dbReference type="InterPro" id="IPR044068">
    <property type="entry name" value="CB"/>
</dbReference>
<name>A0ABX3UVS5_9GAMM</name>
<dbReference type="EMBL" id="MLJJ01000006">
    <property type="protein sequence ID" value="ORN01962.1"/>
    <property type="molecule type" value="Genomic_DNA"/>
</dbReference>
<dbReference type="Pfam" id="PF12167">
    <property type="entry name" value="Arm-DNA-bind_2"/>
    <property type="match status" value="1"/>
</dbReference>
<dbReference type="SUPFAM" id="SSF56349">
    <property type="entry name" value="DNA breaking-rejoining enzymes"/>
    <property type="match status" value="1"/>
</dbReference>
<sequence>MSKSAYPTGVENHGGFLWIWFVYQGKRVRESLGVPDTPKNRKAAGELRTAITYRIQTGAFSYKEQFPQSKRYETDRSKQSVTIKEMCEKYLALKQPTISAITLKNFRARLKTVYLLLGEDVPISSIRQEDVLRVRNELLNGTQFIRMFQDEPKKGRTVTTVNCSIYQLKSVLAFAVTNGYIANNPADGISPMRKDKSAPDPLSKDEFRRIISAASHPQIKNFWSIAVYTGMRHGELCALAWEDVDLVNGTITVCRNLTALGNFCKPKTSAGERVINLIEPAIQALKDQMLVTRMKKAVEIEVVGREYGRKERQDVTFVFSSEVTDVSGNGGGHYSVMSVSGMWKGIIKRSGVRHRRPYQTRHTYACWSLTAGANPSFIASQMGHRNAQMLYTVYGKWMSDNNSEQVDLLNSKLNAFAPSVPQRKEA</sequence>
<keyword evidence="1" id="KW-0229">DNA integration</keyword>
<keyword evidence="2 4" id="KW-0238">DNA-binding</keyword>
<organism evidence="7 8">
    <name type="scientific">Pantoea septica</name>
    <dbReference type="NCBI Taxonomy" id="472695"/>
    <lineage>
        <taxon>Bacteria</taxon>
        <taxon>Pseudomonadati</taxon>
        <taxon>Pseudomonadota</taxon>
        <taxon>Gammaproteobacteria</taxon>
        <taxon>Enterobacterales</taxon>
        <taxon>Erwiniaceae</taxon>
        <taxon>Pantoea</taxon>
    </lineage>
</organism>
<evidence type="ECO:0000313" key="8">
    <source>
        <dbReference type="Proteomes" id="UP000193785"/>
    </source>
</evidence>
<gene>
    <name evidence="7" type="ORF">HA46_04830</name>
</gene>
<dbReference type="InterPro" id="IPR022000">
    <property type="entry name" value="Min27-like_integrase_DNA_bind"/>
</dbReference>
<dbReference type="Gene3D" id="1.10.443.10">
    <property type="entry name" value="Intergrase catalytic core"/>
    <property type="match status" value="1"/>
</dbReference>
<evidence type="ECO:0000259" key="6">
    <source>
        <dbReference type="PROSITE" id="PS51900"/>
    </source>
</evidence>
<dbReference type="InterPro" id="IPR010998">
    <property type="entry name" value="Integrase_recombinase_N"/>
</dbReference>
<dbReference type="PROSITE" id="PS51900">
    <property type="entry name" value="CB"/>
    <property type="match status" value="1"/>
</dbReference>
<dbReference type="Proteomes" id="UP000193785">
    <property type="component" value="Unassembled WGS sequence"/>
</dbReference>
<reference evidence="7 8" key="1">
    <citation type="journal article" date="2017" name="Antonie Van Leeuwenhoek">
        <title>Phylogenomic resolution of the bacterial genus Pantoea and its relationship with Erwinia and Tatumella.</title>
        <authorList>
            <person name="Palmer M."/>
            <person name="Steenkamp E.T."/>
            <person name="Coetzee M.P."/>
            <person name="Chan W.Y."/>
            <person name="van Zyl E."/>
            <person name="De Maayer P."/>
            <person name="Coutinho T.A."/>
            <person name="Blom J."/>
            <person name="Smits T.H."/>
            <person name="Duffy B."/>
            <person name="Venter S.N."/>
        </authorList>
    </citation>
    <scope>NUCLEOTIDE SEQUENCE [LARGE SCALE GENOMIC DNA]</scope>
    <source>
        <strain evidence="7 8">LMG 5345</strain>
    </source>
</reference>
<evidence type="ECO:0000313" key="7">
    <source>
        <dbReference type="EMBL" id="ORN01962.1"/>
    </source>
</evidence>
<evidence type="ECO:0008006" key="9">
    <source>
        <dbReference type="Google" id="ProtNLM"/>
    </source>
</evidence>
<dbReference type="InterPro" id="IPR011010">
    <property type="entry name" value="DNA_brk_join_enz"/>
</dbReference>
<dbReference type="PANTHER" id="PTHR30349">
    <property type="entry name" value="PHAGE INTEGRASE-RELATED"/>
    <property type="match status" value="1"/>
</dbReference>
<protein>
    <recommendedName>
        <fullName evidence="9">Integrase</fullName>
    </recommendedName>
</protein>
<dbReference type="RefSeq" id="WP_084882407.1">
    <property type="nucleotide sequence ID" value="NZ_MLJJ01000006.1"/>
</dbReference>